<dbReference type="EMBL" id="VSWC01000028">
    <property type="protein sequence ID" value="KAA1108699.1"/>
    <property type="molecule type" value="Genomic_DNA"/>
</dbReference>
<protein>
    <submittedName>
        <fullName evidence="1">Uncharacterized protein</fullName>
    </submittedName>
</protein>
<dbReference type="AlphaFoldDB" id="A0A5B0Q6I9"/>
<evidence type="ECO:0000313" key="1">
    <source>
        <dbReference type="EMBL" id="KAA1108699.1"/>
    </source>
</evidence>
<name>A0A5B0Q6I9_PUCGR</name>
<keyword evidence="2" id="KW-1185">Reference proteome</keyword>
<evidence type="ECO:0000313" key="2">
    <source>
        <dbReference type="Proteomes" id="UP000324748"/>
    </source>
</evidence>
<reference evidence="1 2" key="1">
    <citation type="submission" date="2019-05" db="EMBL/GenBank/DDBJ databases">
        <title>Emergence of the Ug99 lineage of the wheat stem rust pathogen through somatic hybridization.</title>
        <authorList>
            <person name="Li F."/>
            <person name="Upadhyaya N.M."/>
            <person name="Sperschneider J."/>
            <person name="Matny O."/>
            <person name="Nguyen-Phuc H."/>
            <person name="Mago R."/>
            <person name="Raley C."/>
            <person name="Miller M.E."/>
            <person name="Silverstein K.A.T."/>
            <person name="Henningsen E."/>
            <person name="Hirsch C.D."/>
            <person name="Visser B."/>
            <person name="Pretorius Z.A."/>
            <person name="Steffenson B.J."/>
            <person name="Schwessinger B."/>
            <person name="Dodds P.N."/>
            <person name="Figueroa M."/>
        </authorList>
    </citation>
    <scope>NUCLEOTIDE SEQUENCE [LARGE SCALE GENOMIC DNA]</scope>
    <source>
        <strain evidence="1">21-0</strain>
    </source>
</reference>
<gene>
    <name evidence="1" type="ORF">PGT21_022137</name>
</gene>
<organism evidence="1 2">
    <name type="scientific">Puccinia graminis f. sp. tritici</name>
    <dbReference type="NCBI Taxonomy" id="56615"/>
    <lineage>
        <taxon>Eukaryota</taxon>
        <taxon>Fungi</taxon>
        <taxon>Dikarya</taxon>
        <taxon>Basidiomycota</taxon>
        <taxon>Pucciniomycotina</taxon>
        <taxon>Pucciniomycetes</taxon>
        <taxon>Pucciniales</taxon>
        <taxon>Pucciniaceae</taxon>
        <taxon>Puccinia</taxon>
    </lineage>
</organism>
<accession>A0A5B0Q6I9</accession>
<sequence>MRIPEVYSMTKPGHFLVAIWSWKPNDIRETSQLAESIRDGRTGSQSKSWSVVEQYQSHPLMLSASMIRPKAIALRYKTLA</sequence>
<comment type="caution">
    <text evidence="1">The sequence shown here is derived from an EMBL/GenBank/DDBJ whole genome shotgun (WGS) entry which is preliminary data.</text>
</comment>
<proteinExistence type="predicted"/>
<dbReference type="Proteomes" id="UP000324748">
    <property type="component" value="Unassembled WGS sequence"/>
</dbReference>